<gene>
    <name evidence="1" type="ORF">DPEC_G00224040</name>
</gene>
<protein>
    <submittedName>
        <fullName evidence="1">Uncharacterized protein</fullName>
    </submittedName>
</protein>
<dbReference type="EMBL" id="CM055746">
    <property type="protein sequence ID" value="KAJ7996969.1"/>
    <property type="molecule type" value="Genomic_DNA"/>
</dbReference>
<keyword evidence="2" id="KW-1185">Reference proteome</keyword>
<accession>A0ACC2FZR7</accession>
<organism evidence="1 2">
    <name type="scientific">Dallia pectoralis</name>
    <name type="common">Alaska blackfish</name>
    <dbReference type="NCBI Taxonomy" id="75939"/>
    <lineage>
        <taxon>Eukaryota</taxon>
        <taxon>Metazoa</taxon>
        <taxon>Chordata</taxon>
        <taxon>Craniata</taxon>
        <taxon>Vertebrata</taxon>
        <taxon>Euteleostomi</taxon>
        <taxon>Actinopterygii</taxon>
        <taxon>Neopterygii</taxon>
        <taxon>Teleostei</taxon>
        <taxon>Protacanthopterygii</taxon>
        <taxon>Esociformes</taxon>
        <taxon>Umbridae</taxon>
        <taxon>Dallia</taxon>
    </lineage>
</organism>
<reference evidence="1" key="1">
    <citation type="submission" date="2021-05" db="EMBL/GenBank/DDBJ databases">
        <authorList>
            <person name="Pan Q."/>
            <person name="Jouanno E."/>
            <person name="Zahm M."/>
            <person name="Klopp C."/>
            <person name="Cabau C."/>
            <person name="Louis A."/>
            <person name="Berthelot C."/>
            <person name="Parey E."/>
            <person name="Roest Crollius H."/>
            <person name="Montfort J."/>
            <person name="Robinson-Rechavi M."/>
            <person name="Bouchez O."/>
            <person name="Lampietro C."/>
            <person name="Lopez Roques C."/>
            <person name="Donnadieu C."/>
            <person name="Postlethwait J."/>
            <person name="Bobe J."/>
            <person name="Dillon D."/>
            <person name="Chandos A."/>
            <person name="von Hippel F."/>
            <person name="Guiguen Y."/>
        </authorList>
    </citation>
    <scope>NUCLEOTIDE SEQUENCE</scope>
    <source>
        <strain evidence="1">YG-Jan2019</strain>
    </source>
</reference>
<dbReference type="Proteomes" id="UP001157502">
    <property type="component" value="Chromosome 19"/>
</dbReference>
<evidence type="ECO:0000313" key="1">
    <source>
        <dbReference type="EMBL" id="KAJ7996969.1"/>
    </source>
</evidence>
<evidence type="ECO:0000313" key="2">
    <source>
        <dbReference type="Proteomes" id="UP001157502"/>
    </source>
</evidence>
<comment type="caution">
    <text evidence="1">The sequence shown here is derived from an EMBL/GenBank/DDBJ whole genome shotgun (WGS) entry which is preliminary data.</text>
</comment>
<sequence>MRGFAPGHPGRSMWTPCCSWSCLKTTATVEENGRSWRQANTNSGYSQSLTSPEHLCKACGGHFDAIARKHVCVDCKKSFCGHCSVQLEPPCPRLCHTCQRFHGTLFDRTQLMRLKVRELRDYLHLHEVPTQTCREKEELVELVLGQQTPSTSTSSETMSSQARALNNVPAQHLPSSPQAQGPSSPDTFTINQPEQLAPEAEPESEQISDEEDDDEEDEEDDEAEESSDSEETLIPGRRASLSDLSCVEDIEALSVRQLKEILARNFVNYKGCCEKWELMERVTRLYNNQKDLQNLVSNTKQEEDPTAPKSQEENLCRICMDSPIDCVLLECGHMVTCSKCGKRMSECPICRQIRQYMDPRVRLRSPFLLMGQQMQDITGDGGVLKEVVQPGEGQPVPRNASVSIHFSGFLEYSDRPFETTSQLKYPRMMKLGRDVTLFGLELGVLTMKKGEFSRFLFLPEYAYGDMGSPPLIPPAATVLYEVQVLDFLDSAQVDEFFSLSEEEQNTVPLCTLLNVVDTQRSFGNRCFNQSRFEDAKDRYKQALTLLGNRKDEEKSIAAALLPIYLNLSLTLLRLDRPIKALEYSQKALKIDHKNTKALFRCGQAYLELCDYEKAQDYLTLAQTNKPFDIDINNLLRKLAICYNDCLDKEKELCTKMFADFVKK</sequence>
<name>A0ACC2FZR7_DALPE</name>
<proteinExistence type="predicted"/>